<gene>
    <name evidence="2" type="ORF">P43SY_001179</name>
</gene>
<evidence type="ECO:0000313" key="2">
    <source>
        <dbReference type="EMBL" id="KAJ0398089.1"/>
    </source>
</evidence>
<accession>A0AAD5M868</accession>
<reference evidence="2" key="1">
    <citation type="submission" date="2021-12" db="EMBL/GenBank/DDBJ databases">
        <title>Prjna785345.</title>
        <authorList>
            <person name="Rujirawat T."/>
            <person name="Krajaejun T."/>
        </authorList>
    </citation>
    <scope>NUCLEOTIDE SEQUENCE</scope>
    <source>
        <strain evidence="2">Pi057C3</strain>
    </source>
</reference>
<feature type="region of interest" description="Disordered" evidence="1">
    <location>
        <begin position="1"/>
        <end position="37"/>
    </location>
</feature>
<protein>
    <submittedName>
        <fullName evidence="2">Uncharacterized protein</fullName>
    </submittedName>
</protein>
<organism evidence="2 3">
    <name type="scientific">Pythium insidiosum</name>
    <name type="common">Pythiosis disease agent</name>
    <dbReference type="NCBI Taxonomy" id="114742"/>
    <lineage>
        <taxon>Eukaryota</taxon>
        <taxon>Sar</taxon>
        <taxon>Stramenopiles</taxon>
        <taxon>Oomycota</taxon>
        <taxon>Peronosporomycetes</taxon>
        <taxon>Pythiales</taxon>
        <taxon>Pythiaceae</taxon>
        <taxon>Pythium</taxon>
    </lineage>
</organism>
<dbReference type="InterPro" id="IPR032675">
    <property type="entry name" value="LRR_dom_sf"/>
</dbReference>
<comment type="caution">
    <text evidence="2">The sequence shown here is derived from an EMBL/GenBank/DDBJ whole genome shotgun (WGS) entry which is preliminary data.</text>
</comment>
<keyword evidence="3" id="KW-1185">Reference proteome</keyword>
<dbReference type="Gene3D" id="3.80.10.10">
    <property type="entry name" value="Ribonuclease Inhibitor"/>
    <property type="match status" value="1"/>
</dbReference>
<dbReference type="SUPFAM" id="SSF52047">
    <property type="entry name" value="RNI-like"/>
    <property type="match status" value="1"/>
</dbReference>
<evidence type="ECO:0000256" key="1">
    <source>
        <dbReference type="SAM" id="MobiDB-lite"/>
    </source>
</evidence>
<sequence length="205" mass="22538">MASKGKQAQGHRSVEPMRQEMANASSAPRKSDAKESAPVCVVRRQNQQLIANGSAEWVASAGELADTIELRHHHQLERDLPPEKLDQLLAACHESLHTLLLEDCVVSDQVLAFLAERLAQYNVRLSTLTFRNGLGPVVLEELDISRNGITSVGLGALIGVPVVQLLASDNAITSVARYRAQRLVWVPVIKLPGYQSQLQRHDDKN</sequence>
<evidence type="ECO:0000313" key="3">
    <source>
        <dbReference type="Proteomes" id="UP001209570"/>
    </source>
</evidence>
<dbReference type="AlphaFoldDB" id="A0AAD5M868"/>
<proteinExistence type="predicted"/>
<dbReference type="EMBL" id="JAKCXM010000228">
    <property type="protein sequence ID" value="KAJ0398089.1"/>
    <property type="molecule type" value="Genomic_DNA"/>
</dbReference>
<name>A0AAD5M868_PYTIN</name>
<dbReference type="Proteomes" id="UP001209570">
    <property type="component" value="Unassembled WGS sequence"/>
</dbReference>